<dbReference type="Proteomes" id="UP000295499">
    <property type="component" value="Unassembled WGS sequence"/>
</dbReference>
<keyword evidence="3 6" id="KW-0812">Transmembrane</keyword>
<dbReference type="PANTHER" id="PTHR34478:SF2">
    <property type="entry name" value="MEMBRANE PROTEIN"/>
    <property type="match status" value="1"/>
</dbReference>
<dbReference type="InterPro" id="IPR023353">
    <property type="entry name" value="LemA-like_dom_sf"/>
</dbReference>
<comment type="subcellular location">
    <subcellularLocation>
        <location evidence="1">Membrane</location>
        <topology evidence="1">Single-pass membrane protein</topology>
    </subcellularLocation>
</comment>
<keyword evidence="4 6" id="KW-1133">Transmembrane helix</keyword>
<dbReference type="Pfam" id="PF04011">
    <property type="entry name" value="LemA"/>
    <property type="match status" value="1"/>
</dbReference>
<evidence type="ECO:0000256" key="2">
    <source>
        <dbReference type="ARBA" id="ARBA00008854"/>
    </source>
</evidence>
<evidence type="ECO:0000256" key="6">
    <source>
        <dbReference type="SAM" id="Phobius"/>
    </source>
</evidence>
<dbReference type="SUPFAM" id="SSF140478">
    <property type="entry name" value="LemA-like"/>
    <property type="match status" value="1"/>
</dbReference>
<dbReference type="OrthoDB" id="9804152at2"/>
<proteinExistence type="inferred from homology"/>
<dbReference type="InterPro" id="IPR007156">
    <property type="entry name" value="MamQ_LemA"/>
</dbReference>
<protein>
    <submittedName>
        <fullName evidence="7">LemA family protein</fullName>
    </submittedName>
</protein>
<dbReference type="PANTHER" id="PTHR34478">
    <property type="entry name" value="PROTEIN LEMA"/>
    <property type="match status" value="1"/>
</dbReference>
<keyword evidence="5 6" id="KW-0472">Membrane</keyword>
<gene>
    <name evidence="7" type="ORF">CLV32_4378</name>
</gene>
<reference evidence="7 8" key="1">
    <citation type="submission" date="2019-03" db="EMBL/GenBank/DDBJ databases">
        <title>Genomic Encyclopedia of Archaeal and Bacterial Type Strains, Phase II (KMG-II): from individual species to whole genera.</title>
        <authorList>
            <person name="Goeker M."/>
        </authorList>
    </citation>
    <scope>NUCLEOTIDE SEQUENCE [LARGE SCALE GENOMIC DNA]</scope>
    <source>
        <strain evidence="7 8">DSM 19034</strain>
    </source>
</reference>
<evidence type="ECO:0000256" key="5">
    <source>
        <dbReference type="ARBA" id="ARBA00023136"/>
    </source>
</evidence>
<dbReference type="EMBL" id="SNWM01000006">
    <property type="protein sequence ID" value="TDO19754.1"/>
    <property type="molecule type" value="Genomic_DNA"/>
</dbReference>
<evidence type="ECO:0000313" key="7">
    <source>
        <dbReference type="EMBL" id="TDO19754.1"/>
    </source>
</evidence>
<comment type="caution">
    <text evidence="7">The sequence shown here is derived from an EMBL/GenBank/DDBJ whole genome shotgun (WGS) entry which is preliminary data.</text>
</comment>
<sequence>MCKLPISSKCSVLPEAGSKKQNMKKIALIFVGMIVVLIAFRSRSGYNSFIKPDREVKPEWNQSTVQHQRRSDLISNSADTVKGAAPFEQTTFTQVIKTRYDAVQTDAEHTKMMAKNSSNHTSQFWTTSSTNLISISFCLNGQVLMLN</sequence>
<feature type="transmembrane region" description="Helical" evidence="6">
    <location>
        <begin position="26"/>
        <end position="42"/>
    </location>
</feature>
<keyword evidence="8" id="KW-1185">Reference proteome</keyword>
<organism evidence="7 8">
    <name type="scientific">Pedobacter duraquae</name>
    <dbReference type="NCBI Taxonomy" id="425511"/>
    <lineage>
        <taxon>Bacteria</taxon>
        <taxon>Pseudomonadati</taxon>
        <taxon>Bacteroidota</taxon>
        <taxon>Sphingobacteriia</taxon>
        <taxon>Sphingobacteriales</taxon>
        <taxon>Sphingobacteriaceae</taxon>
        <taxon>Pedobacter</taxon>
    </lineage>
</organism>
<dbReference type="GO" id="GO:0016020">
    <property type="term" value="C:membrane"/>
    <property type="evidence" value="ECO:0007669"/>
    <property type="project" value="UniProtKB-SubCell"/>
</dbReference>
<comment type="similarity">
    <text evidence="2">Belongs to the LemA family.</text>
</comment>
<evidence type="ECO:0000313" key="8">
    <source>
        <dbReference type="Proteomes" id="UP000295499"/>
    </source>
</evidence>
<dbReference type="Gene3D" id="1.20.1440.20">
    <property type="entry name" value="LemA-like domain"/>
    <property type="match status" value="1"/>
</dbReference>
<evidence type="ECO:0000256" key="3">
    <source>
        <dbReference type="ARBA" id="ARBA00022692"/>
    </source>
</evidence>
<accession>A0A4R6ICZ0</accession>
<evidence type="ECO:0000256" key="4">
    <source>
        <dbReference type="ARBA" id="ARBA00022989"/>
    </source>
</evidence>
<dbReference type="AlphaFoldDB" id="A0A4R6ICZ0"/>
<evidence type="ECO:0000256" key="1">
    <source>
        <dbReference type="ARBA" id="ARBA00004167"/>
    </source>
</evidence>
<name>A0A4R6ICZ0_9SPHI</name>